<evidence type="ECO:0000259" key="4">
    <source>
        <dbReference type="Pfam" id="PF16640"/>
    </source>
</evidence>
<dbReference type="Gene3D" id="2.60.40.10">
    <property type="entry name" value="Immunoglobulins"/>
    <property type="match status" value="2"/>
</dbReference>
<feature type="domain" description="SbsA Ig-like" evidence="3">
    <location>
        <begin position="1382"/>
        <end position="1496"/>
    </location>
</feature>
<accession>A0A517X060</accession>
<organism evidence="5 6">
    <name type="scientific">Gimesia aquarii</name>
    <dbReference type="NCBI Taxonomy" id="2527964"/>
    <lineage>
        <taxon>Bacteria</taxon>
        <taxon>Pseudomonadati</taxon>
        <taxon>Planctomycetota</taxon>
        <taxon>Planctomycetia</taxon>
        <taxon>Planctomycetales</taxon>
        <taxon>Planctomycetaceae</taxon>
        <taxon>Gimesia</taxon>
    </lineage>
</organism>
<dbReference type="Pfam" id="PF13205">
    <property type="entry name" value="Big_5"/>
    <property type="match status" value="3"/>
</dbReference>
<dbReference type="InterPro" id="IPR032109">
    <property type="entry name" value="Big_3_5"/>
</dbReference>
<keyword evidence="1 2" id="KW-0732">Signal</keyword>
<evidence type="ECO:0000256" key="2">
    <source>
        <dbReference type="SAM" id="SignalP"/>
    </source>
</evidence>
<feature type="domain" description="SbsA Ig-like" evidence="3">
    <location>
        <begin position="1268"/>
        <end position="1379"/>
    </location>
</feature>
<reference evidence="5 6" key="1">
    <citation type="submission" date="2019-03" db="EMBL/GenBank/DDBJ databases">
        <title>Deep-cultivation of Planctomycetes and their phenomic and genomic characterization uncovers novel biology.</title>
        <authorList>
            <person name="Wiegand S."/>
            <person name="Jogler M."/>
            <person name="Boedeker C."/>
            <person name="Pinto D."/>
            <person name="Vollmers J."/>
            <person name="Rivas-Marin E."/>
            <person name="Kohn T."/>
            <person name="Peeters S.H."/>
            <person name="Heuer A."/>
            <person name="Rast P."/>
            <person name="Oberbeckmann S."/>
            <person name="Bunk B."/>
            <person name="Jeske O."/>
            <person name="Meyerdierks A."/>
            <person name="Storesund J.E."/>
            <person name="Kallscheuer N."/>
            <person name="Luecker S."/>
            <person name="Lage O.M."/>
            <person name="Pohl T."/>
            <person name="Merkel B.J."/>
            <person name="Hornburger P."/>
            <person name="Mueller R.-W."/>
            <person name="Bruemmer F."/>
            <person name="Labrenz M."/>
            <person name="Spormann A.M."/>
            <person name="Op den Camp H."/>
            <person name="Overmann J."/>
            <person name="Amann R."/>
            <person name="Jetten M.S.M."/>
            <person name="Mascher T."/>
            <person name="Medema M.H."/>
            <person name="Devos D.P."/>
            <person name="Kaster A.-K."/>
            <person name="Ovreas L."/>
            <person name="Rohde M."/>
            <person name="Galperin M.Y."/>
            <person name="Jogler C."/>
        </authorList>
    </citation>
    <scope>NUCLEOTIDE SEQUENCE [LARGE SCALE GENOMIC DNA]</scope>
    <source>
        <strain evidence="5 6">V202</strain>
    </source>
</reference>
<protein>
    <submittedName>
        <fullName evidence="5">Copper resistance protein CopC</fullName>
    </submittedName>
</protein>
<feature type="signal peptide" evidence="2">
    <location>
        <begin position="1"/>
        <end position="30"/>
    </location>
</feature>
<name>A0A517X060_9PLAN</name>
<feature type="domain" description="SbsA Ig-like" evidence="3">
    <location>
        <begin position="1498"/>
        <end position="1610"/>
    </location>
</feature>
<dbReference type="OrthoDB" id="9783700at2"/>
<sequence precursor="true">MSILRLRDSLFACILLLTAAFFSQTEPVYAATVTWDGGGADTNWSTCQNWSGDSCPGVADVATFNATSTKNASIDANISVAGLDIQPGYSGTITQNSSMTITVGSSNWNQEGGTFSGGDSTIDINGTFTLSGSSVFTSTTGMLEINSGNTSVTLFQQSGGTFNHNGGSVKFDSSSSCGHFTMTIDVDSSITFHHLELDTSNVCSSATYNTGAGDTVTTAGTFTYSDSSGGGRIRLGSGTWEAQGNIVISGGDDDATGTLTVNGSGNQEYTYSSGNGPRIEIDKATGTVTPAVGMTNLNVNGLTLTAGNFTAPTGTLTIAPCATSSETVLAVANGTTLTHNNGTVSFMPDNLTCSGLTFTIDVDTTLTLNHVIAAATQNCQRPILTTAAGDTIIAAGNLTFGDEKVNGSWEARGDVTIEAAMNGGSATLTFSGNGNQTYTDNGGDEPDGNITIAKTGGAVVLASSADWNATGQDLALTGGTLDLGGYDLSVADQFTITGTGTLRLHGNESLSGGPDSIAKTGLVYYDRAGETTALKDISYGSLIIGSSGSAVYHLPTATLDINGDLTLSGGTLAVTAAQTITLSGSWLTDGGAFSAGTGTVTLNGGIQTLSGSTTFYNLAKTTSSPQTLTFAATTTQTITNALTLEGAAGNLLTLQSSQGGTQWKFDPQGTHSINQISVSDSNNINATAIDCSSSICTDGGNNTNWTFSGKSSTSTALTSNNNPATFGENIVLTATITPSDATGTVTFQSGATVLGTATIGQGSGSLTVSDFGIGAYSLTATYGGDANYEESTSAALSQVVDKIVTTTTLASSDLTSTFGQFITLTATVSPSSASGTVTFQSGATLLGTATVGQGSGSLRIPDLAAGANTLTAVYGGNATLSGSTSSTVSQVVSGLAPSLLMESDLQYGGAFRVPDGTFGGSRFGFGGRAVAFRPNTTGDSTDDTLLVSGHAQHDQVAEISIPTPVISSTLGDLNTATVIQNFADITDGKISQVDVGTDSDVGGVFTYGNRLIWTAYSGYDANAAVNVSHGTSSFTLSDTTDAEGMFRVGSTLNPGYYAGYMTPVPAYWQSDFGVPVLTGQSNLNIITRTSAGPAAFGFDPDDLGVLEPVPDTSFLYYTSQNPLRGMQTKNDLFNYNSSVGGLVFSPQSRSVLFFGGHATGEWCYGDPEDCNDTVRGGKGNHDVGSNYVLQVWAYDAVDLLAVKNGELNPWDLEPYAVWRPEVPISVSNPVLGGVAYDPETERIFVAQMGADTATESRPLIHVYQIQRRAVEISSLSPADNTAGITTTANLVITFNDTIGATGTGTVTIKKAADDSTVETINVASGPVTGTGTTQITINPTANLDPGTAYYVQIHPNAFPNLGGNSFAGISDTTTWNFTTLETGAPTVSTLSPADNATGVATTANLVISFNESVLPQSGVNNDIVIKQSSDNSTVETIDALSNQVTGSGTAQITVNPSVTLAENTSYYVQIGGDAFDDTEGTSFAGINDTVSWNFTTTDSTNPTVSSFSPVDNATGVATTANLVIHFSEPVDAESGNLTIKQSSDNSIVETIDVTSGQVTGGGTDSLTVNPGVTLENSTAYYVQIASTAFDDAAGNSYPGISDTTTWNFTTVSGDVAPPDTFSLSPADNATGVATTANLVISFNESVLPQSGVNNDIVIKQSSDNSTV</sequence>
<dbReference type="InterPro" id="IPR013783">
    <property type="entry name" value="Ig-like_fold"/>
</dbReference>
<keyword evidence="6" id="KW-1185">Reference proteome</keyword>
<evidence type="ECO:0000313" key="6">
    <source>
        <dbReference type="Proteomes" id="UP000318384"/>
    </source>
</evidence>
<feature type="chain" id="PRO_5022021586" evidence="2">
    <location>
        <begin position="31"/>
        <end position="1667"/>
    </location>
</feature>
<dbReference type="EMBL" id="CP037422">
    <property type="protein sequence ID" value="QDU10893.1"/>
    <property type="molecule type" value="Genomic_DNA"/>
</dbReference>
<evidence type="ECO:0000259" key="3">
    <source>
        <dbReference type="Pfam" id="PF13205"/>
    </source>
</evidence>
<feature type="domain" description="Bacterial Ig-like" evidence="4">
    <location>
        <begin position="811"/>
        <end position="892"/>
    </location>
</feature>
<dbReference type="Proteomes" id="UP000318384">
    <property type="component" value="Chromosome"/>
</dbReference>
<feature type="domain" description="Bacterial Ig-like" evidence="4">
    <location>
        <begin position="717"/>
        <end position="800"/>
    </location>
</feature>
<dbReference type="InterPro" id="IPR032812">
    <property type="entry name" value="SbsA_Ig"/>
</dbReference>
<gene>
    <name evidence="5" type="ORF">V202x_43060</name>
</gene>
<dbReference type="RefSeq" id="WP_145178762.1">
    <property type="nucleotide sequence ID" value="NZ_CP037422.1"/>
</dbReference>
<evidence type="ECO:0000256" key="1">
    <source>
        <dbReference type="ARBA" id="ARBA00022729"/>
    </source>
</evidence>
<proteinExistence type="predicted"/>
<evidence type="ECO:0000313" key="5">
    <source>
        <dbReference type="EMBL" id="QDU10893.1"/>
    </source>
</evidence>
<dbReference type="Pfam" id="PF16640">
    <property type="entry name" value="Big_3_5"/>
    <property type="match status" value="2"/>
</dbReference>